<proteinExistence type="predicted"/>
<sequence length="154" mass="17600">MGNLFNTDFQDFLRALWSAEVKYVLVGGYSVILHGYSRTTGDLDIWVERSAENYERLVVAFQQFGMPTFDMTSRNFLDNPVMDVFTFGRPPVAIDIITELKGLAFDNAYAAAEVRQIEEVAVRLIQYQQLLKAKEAAGRPRDQNDIENLKRRNG</sequence>
<dbReference type="Gene3D" id="3.30.460.40">
    <property type="match status" value="1"/>
</dbReference>
<name>A0A1H3KDL0_9BACT</name>
<evidence type="ECO:0000313" key="2">
    <source>
        <dbReference type="Proteomes" id="UP000199249"/>
    </source>
</evidence>
<dbReference type="STRING" id="651662.SAMN04488069_10993"/>
<protein>
    <recommendedName>
        <fullName evidence="3">Nucleotidyl transferase AbiEii toxin, Type IV TA system</fullName>
    </recommendedName>
</protein>
<dbReference type="Pfam" id="PF09970">
    <property type="entry name" value="DUF2204"/>
    <property type="match status" value="1"/>
</dbReference>
<dbReference type="AlphaFoldDB" id="A0A1H3KDL0"/>
<keyword evidence="2" id="KW-1185">Reference proteome</keyword>
<evidence type="ECO:0000313" key="1">
    <source>
        <dbReference type="EMBL" id="SDY50196.1"/>
    </source>
</evidence>
<dbReference type="Proteomes" id="UP000199249">
    <property type="component" value="Unassembled WGS sequence"/>
</dbReference>
<dbReference type="SUPFAM" id="SSF81301">
    <property type="entry name" value="Nucleotidyltransferase"/>
    <property type="match status" value="1"/>
</dbReference>
<dbReference type="OrthoDB" id="121150at2"/>
<dbReference type="RefSeq" id="WP_092741238.1">
    <property type="nucleotide sequence ID" value="NZ_FNOV01000009.1"/>
</dbReference>
<accession>A0A1H3KDL0</accession>
<gene>
    <name evidence="1" type="ORF">SAMN04488069_10993</name>
</gene>
<organism evidence="1 2">
    <name type="scientific">Hymenobacter psychrophilus</name>
    <dbReference type="NCBI Taxonomy" id="651662"/>
    <lineage>
        <taxon>Bacteria</taxon>
        <taxon>Pseudomonadati</taxon>
        <taxon>Bacteroidota</taxon>
        <taxon>Cytophagia</taxon>
        <taxon>Cytophagales</taxon>
        <taxon>Hymenobacteraceae</taxon>
        <taxon>Hymenobacter</taxon>
    </lineage>
</organism>
<dbReference type="InterPro" id="IPR043519">
    <property type="entry name" value="NT_sf"/>
</dbReference>
<dbReference type="EMBL" id="FNOV01000009">
    <property type="protein sequence ID" value="SDY50196.1"/>
    <property type="molecule type" value="Genomic_DNA"/>
</dbReference>
<reference evidence="2" key="1">
    <citation type="submission" date="2016-10" db="EMBL/GenBank/DDBJ databases">
        <authorList>
            <person name="Varghese N."/>
            <person name="Submissions S."/>
        </authorList>
    </citation>
    <scope>NUCLEOTIDE SEQUENCE [LARGE SCALE GENOMIC DNA]</scope>
    <source>
        <strain evidence="2">CGMCC 1.8975</strain>
    </source>
</reference>
<evidence type="ECO:0008006" key="3">
    <source>
        <dbReference type="Google" id="ProtNLM"/>
    </source>
</evidence>
<dbReference type="InterPro" id="IPR018700">
    <property type="entry name" value="DUF2204"/>
</dbReference>